<dbReference type="SUPFAM" id="SSF50156">
    <property type="entry name" value="PDZ domain-like"/>
    <property type="match status" value="2"/>
</dbReference>
<dbReference type="Gene3D" id="2.30.42.10">
    <property type="match status" value="2"/>
</dbReference>
<evidence type="ECO:0000313" key="4">
    <source>
        <dbReference type="EnsemblProtists" id="EKX47130"/>
    </source>
</evidence>
<dbReference type="HOGENOM" id="CLU_984994_0_0_1"/>
<name>L1JGA6_GUITC</name>
<dbReference type="GO" id="GO:0004175">
    <property type="term" value="F:endopeptidase activity"/>
    <property type="evidence" value="ECO:0007669"/>
    <property type="project" value="TreeGrafter"/>
</dbReference>
<evidence type="ECO:0000256" key="1">
    <source>
        <dbReference type="SAM" id="Coils"/>
    </source>
</evidence>
<dbReference type="PANTHER" id="PTHR32060:SF30">
    <property type="entry name" value="CARBOXY-TERMINAL PROCESSING PROTEASE CTPA"/>
    <property type="match status" value="1"/>
</dbReference>
<keyword evidence="1" id="KW-0175">Coiled coil</keyword>
<feature type="coiled-coil region" evidence="1">
    <location>
        <begin position="224"/>
        <end position="272"/>
    </location>
</feature>
<dbReference type="PaxDb" id="55529-EKX47130"/>
<dbReference type="EMBL" id="JH992991">
    <property type="protein sequence ID" value="EKX47130.1"/>
    <property type="molecule type" value="Genomic_DNA"/>
</dbReference>
<dbReference type="Proteomes" id="UP000011087">
    <property type="component" value="Unassembled WGS sequence"/>
</dbReference>
<dbReference type="OrthoDB" id="438726at2759"/>
<dbReference type="InterPro" id="IPR036034">
    <property type="entry name" value="PDZ_sf"/>
</dbReference>
<keyword evidence="5" id="KW-1185">Reference proteome</keyword>
<reference evidence="5" key="2">
    <citation type="submission" date="2012-11" db="EMBL/GenBank/DDBJ databases">
        <authorList>
            <person name="Kuo A."/>
            <person name="Curtis B.A."/>
            <person name="Tanifuji G."/>
            <person name="Burki F."/>
            <person name="Gruber A."/>
            <person name="Irimia M."/>
            <person name="Maruyama S."/>
            <person name="Arias M.C."/>
            <person name="Ball S.G."/>
            <person name="Gile G.H."/>
            <person name="Hirakawa Y."/>
            <person name="Hopkins J.F."/>
            <person name="Rensing S.A."/>
            <person name="Schmutz J."/>
            <person name="Symeonidi A."/>
            <person name="Elias M."/>
            <person name="Eveleigh R.J."/>
            <person name="Herman E.K."/>
            <person name="Klute M.J."/>
            <person name="Nakayama T."/>
            <person name="Obornik M."/>
            <person name="Reyes-Prieto A."/>
            <person name="Armbrust E.V."/>
            <person name="Aves S.J."/>
            <person name="Beiko R.G."/>
            <person name="Coutinho P."/>
            <person name="Dacks J.B."/>
            <person name="Durnford D.G."/>
            <person name="Fast N.M."/>
            <person name="Green B.R."/>
            <person name="Grisdale C."/>
            <person name="Hempe F."/>
            <person name="Henrissat B."/>
            <person name="Hoppner M.P."/>
            <person name="Ishida K.-I."/>
            <person name="Kim E."/>
            <person name="Koreny L."/>
            <person name="Kroth P.G."/>
            <person name="Liu Y."/>
            <person name="Malik S.-B."/>
            <person name="Maier U.G."/>
            <person name="McRose D."/>
            <person name="Mock T."/>
            <person name="Neilson J.A."/>
            <person name="Onodera N.T."/>
            <person name="Poole A.M."/>
            <person name="Pritham E.J."/>
            <person name="Richards T.A."/>
            <person name="Rocap G."/>
            <person name="Roy S.W."/>
            <person name="Sarai C."/>
            <person name="Schaack S."/>
            <person name="Shirato S."/>
            <person name="Slamovits C.H."/>
            <person name="Spencer D.F."/>
            <person name="Suzuki S."/>
            <person name="Worden A.Z."/>
            <person name="Zauner S."/>
            <person name="Barry K."/>
            <person name="Bell C."/>
            <person name="Bharti A.K."/>
            <person name="Crow J.A."/>
            <person name="Grimwood J."/>
            <person name="Kramer R."/>
            <person name="Lindquist E."/>
            <person name="Lucas S."/>
            <person name="Salamov A."/>
            <person name="McFadden G.I."/>
            <person name="Lane C.E."/>
            <person name="Keeling P.J."/>
            <person name="Gray M.W."/>
            <person name="Grigoriev I.V."/>
            <person name="Archibald J.M."/>
        </authorList>
    </citation>
    <scope>NUCLEOTIDE SEQUENCE</scope>
    <source>
        <strain evidence="5">CCMP2712</strain>
    </source>
</reference>
<dbReference type="RefSeq" id="XP_005834110.1">
    <property type="nucleotide sequence ID" value="XM_005834053.1"/>
</dbReference>
<dbReference type="KEGG" id="gtt:GUITHDRAFT_107041"/>
<organism evidence="3">
    <name type="scientific">Guillardia theta (strain CCMP2712)</name>
    <name type="common">Cryptophyte</name>
    <dbReference type="NCBI Taxonomy" id="905079"/>
    <lineage>
        <taxon>Eukaryota</taxon>
        <taxon>Cryptophyceae</taxon>
        <taxon>Pyrenomonadales</taxon>
        <taxon>Geminigeraceae</taxon>
        <taxon>Guillardia</taxon>
    </lineage>
</organism>
<dbReference type="STRING" id="905079.L1JGA6"/>
<dbReference type="SMART" id="SM00228">
    <property type="entry name" value="PDZ"/>
    <property type="match status" value="2"/>
</dbReference>
<dbReference type="GeneID" id="17303714"/>
<evidence type="ECO:0000313" key="3">
    <source>
        <dbReference type="EMBL" id="EKX47130.1"/>
    </source>
</evidence>
<proteinExistence type="predicted"/>
<dbReference type="PANTHER" id="PTHR32060">
    <property type="entry name" value="TAIL-SPECIFIC PROTEASE"/>
    <property type="match status" value="1"/>
</dbReference>
<dbReference type="GO" id="GO:0007165">
    <property type="term" value="P:signal transduction"/>
    <property type="evidence" value="ECO:0007669"/>
    <property type="project" value="TreeGrafter"/>
</dbReference>
<feature type="domain" description="PDZ" evidence="2">
    <location>
        <begin position="84"/>
        <end position="160"/>
    </location>
</feature>
<dbReference type="EnsemblProtists" id="EKX47130">
    <property type="protein sequence ID" value="EKX47130"/>
    <property type="gene ID" value="GUITHDRAFT_107041"/>
</dbReference>
<gene>
    <name evidence="3" type="ORF">GUITHDRAFT_107041</name>
</gene>
<dbReference type="Pfam" id="PF00595">
    <property type="entry name" value="PDZ"/>
    <property type="match status" value="1"/>
</dbReference>
<evidence type="ECO:0000259" key="2">
    <source>
        <dbReference type="PROSITE" id="PS50106"/>
    </source>
</evidence>
<dbReference type="AlphaFoldDB" id="L1JGA6"/>
<dbReference type="InterPro" id="IPR001478">
    <property type="entry name" value="PDZ"/>
</dbReference>
<dbReference type="PROSITE" id="PS50106">
    <property type="entry name" value="PDZ"/>
    <property type="match status" value="1"/>
</dbReference>
<sequence length="283" mass="30881">MPEGVKAGIGAALLQVDVGRLSITNVGWGSPSHFSGCLALNDHIVAVNGEAFRHVEQATKRILGEEGTLVELTIVKGGDGPSERVTLMRKHSQYSQCPDSIAGLGLILAPFDGKGLQVLKLLHGGPAQLSERLCLDDYILSIDNQDVAGSTVEEIANMVKGLPFTRVELEVARKDRILHISLIRNTPMEGDMLDKALDYKFRMQELTKHATARKTLLGASAPPKEVYRSLLQEMEELSAKLREKQEESNRSFEMLEAEAETLTNELAALKSLRATLATIPSTL</sequence>
<protein>
    <recommendedName>
        <fullName evidence="2">PDZ domain-containing protein</fullName>
    </recommendedName>
</protein>
<reference evidence="3 5" key="1">
    <citation type="journal article" date="2012" name="Nature">
        <title>Algal genomes reveal evolutionary mosaicism and the fate of nucleomorphs.</title>
        <authorList>
            <consortium name="DOE Joint Genome Institute"/>
            <person name="Curtis B.A."/>
            <person name="Tanifuji G."/>
            <person name="Burki F."/>
            <person name="Gruber A."/>
            <person name="Irimia M."/>
            <person name="Maruyama S."/>
            <person name="Arias M.C."/>
            <person name="Ball S.G."/>
            <person name="Gile G.H."/>
            <person name="Hirakawa Y."/>
            <person name="Hopkins J.F."/>
            <person name="Kuo A."/>
            <person name="Rensing S.A."/>
            <person name="Schmutz J."/>
            <person name="Symeonidi A."/>
            <person name="Elias M."/>
            <person name="Eveleigh R.J."/>
            <person name="Herman E.K."/>
            <person name="Klute M.J."/>
            <person name="Nakayama T."/>
            <person name="Obornik M."/>
            <person name="Reyes-Prieto A."/>
            <person name="Armbrust E.V."/>
            <person name="Aves S.J."/>
            <person name="Beiko R.G."/>
            <person name="Coutinho P."/>
            <person name="Dacks J.B."/>
            <person name="Durnford D.G."/>
            <person name="Fast N.M."/>
            <person name="Green B.R."/>
            <person name="Grisdale C.J."/>
            <person name="Hempel F."/>
            <person name="Henrissat B."/>
            <person name="Hoppner M.P."/>
            <person name="Ishida K."/>
            <person name="Kim E."/>
            <person name="Koreny L."/>
            <person name="Kroth P.G."/>
            <person name="Liu Y."/>
            <person name="Malik S.B."/>
            <person name="Maier U.G."/>
            <person name="McRose D."/>
            <person name="Mock T."/>
            <person name="Neilson J.A."/>
            <person name="Onodera N.T."/>
            <person name="Poole A.M."/>
            <person name="Pritham E.J."/>
            <person name="Richards T.A."/>
            <person name="Rocap G."/>
            <person name="Roy S.W."/>
            <person name="Sarai C."/>
            <person name="Schaack S."/>
            <person name="Shirato S."/>
            <person name="Slamovits C.H."/>
            <person name="Spencer D.F."/>
            <person name="Suzuki S."/>
            <person name="Worden A.Z."/>
            <person name="Zauner S."/>
            <person name="Barry K."/>
            <person name="Bell C."/>
            <person name="Bharti A.K."/>
            <person name="Crow J.A."/>
            <person name="Grimwood J."/>
            <person name="Kramer R."/>
            <person name="Lindquist E."/>
            <person name="Lucas S."/>
            <person name="Salamov A."/>
            <person name="McFadden G.I."/>
            <person name="Lane C.E."/>
            <person name="Keeling P.J."/>
            <person name="Gray M.W."/>
            <person name="Grigoriev I.V."/>
            <person name="Archibald J.M."/>
        </authorList>
    </citation>
    <scope>NUCLEOTIDE SEQUENCE</scope>
    <source>
        <strain evidence="3 5">CCMP2712</strain>
    </source>
</reference>
<accession>L1JGA6</accession>
<reference evidence="4" key="3">
    <citation type="submission" date="2015-06" db="UniProtKB">
        <authorList>
            <consortium name="EnsemblProtists"/>
        </authorList>
    </citation>
    <scope>IDENTIFICATION</scope>
</reference>
<evidence type="ECO:0000313" key="5">
    <source>
        <dbReference type="Proteomes" id="UP000011087"/>
    </source>
</evidence>